<accession>A0A1W6MUW7</accession>
<dbReference type="RefSeq" id="WP_085771494.1">
    <property type="nucleotide sequence ID" value="NZ_AP027149.1"/>
</dbReference>
<name>A0A1W6MUW7_9HYPH</name>
<evidence type="ECO:0000256" key="2">
    <source>
        <dbReference type="SAM" id="SignalP"/>
    </source>
</evidence>
<evidence type="ECO:0000313" key="4">
    <source>
        <dbReference type="Proteomes" id="UP000193978"/>
    </source>
</evidence>
<feature type="chain" id="PRO_5012935891" description="ATP-binding protein" evidence="2">
    <location>
        <begin position="25"/>
        <end position="282"/>
    </location>
</feature>
<dbReference type="AlphaFoldDB" id="A0A1W6MUW7"/>
<organism evidence="3 4">
    <name type="scientific">Methylocystis bryophila</name>
    <dbReference type="NCBI Taxonomy" id="655015"/>
    <lineage>
        <taxon>Bacteria</taxon>
        <taxon>Pseudomonadati</taxon>
        <taxon>Pseudomonadota</taxon>
        <taxon>Alphaproteobacteria</taxon>
        <taxon>Hyphomicrobiales</taxon>
        <taxon>Methylocystaceae</taxon>
        <taxon>Methylocystis</taxon>
    </lineage>
</organism>
<protein>
    <recommendedName>
        <fullName evidence="5">ATP-binding protein</fullName>
    </recommendedName>
</protein>
<dbReference type="InterPro" id="IPR015000">
    <property type="entry name" value="EipB-like"/>
</dbReference>
<dbReference type="Proteomes" id="UP000193978">
    <property type="component" value="Chromosome"/>
</dbReference>
<keyword evidence="4" id="KW-1185">Reference proteome</keyword>
<feature type="signal peptide" evidence="2">
    <location>
        <begin position="1"/>
        <end position="24"/>
    </location>
</feature>
<evidence type="ECO:0008006" key="5">
    <source>
        <dbReference type="Google" id="ProtNLM"/>
    </source>
</evidence>
<dbReference type="KEGG" id="mbry:B1812_10245"/>
<sequence>MALQRIAAGVAALTCIFTPGLGGAAAQTPALAPHRAIYDLSLLRADGAKAPSEARGRITFDFSGSACDGYIQNVRQLTQLQPQEGEAQVSDMRSATFEAADGSDFRFKLTTKVSNAESAGATEETDGVAKKKKSGDVEIDLSKPKRGKLDYAGPILFPTDHMRKILQTARDGGKMLAARVYDGSGDGSKRFDTLSIIGAPIQIEPQEKAFQVEAFKNLRRWPVTISYFDIEQKDQLPSYTLMLELFENGVTYSMRLDYGDFVLGAKASSLTLLPPPKCKRPN</sequence>
<reference evidence="3 4" key="1">
    <citation type="submission" date="2017-02" db="EMBL/GenBank/DDBJ databases">
        <authorList>
            <person name="Peterson S.W."/>
        </authorList>
    </citation>
    <scope>NUCLEOTIDE SEQUENCE [LARGE SCALE GENOMIC DNA]</scope>
    <source>
        <strain evidence="3 4">S285</strain>
    </source>
</reference>
<dbReference type="OrthoDB" id="9815514at2"/>
<evidence type="ECO:0000313" key="3">
    <source>
        <dbReference type="EMBL" id="ARN81393.1"/>
    </source>
</evidence>
<dbReference type="EMBL" id="CP019948">
    <property type="protein sequence ID" value="ARN81393.1"/>
    <property type="molecule type" value="Genomic_DNA"/>
</dbReference>
<dbReference type="STRING" id="655015.B1812_10245"/>
<keyword evidence="2" id="KW-0732">Signal</keyword>
<dbReference type="Pfam" id="PF08904">
    <property type="entry name" value="EipB_like"/>
    <property type="match status" value="1"/>
</dbReference>
<evidence type="ECO:0000256" key="1">
    <source>
        <dbReference type="SAM" id="MobiDB-lite"/>
    </source>
</evidence>
<proteinExistence type="predicted"/>
<feature type="region of interest" description="Disordered" evidence="1">
    <location>
        <begin position="116"/>
        <end position="135"/>
    </location>
</feature>
<gene>
    <name evidence="3" type="ORF">B1812_10245</name>
</gene>